<evidence type="ECO:0000313" key="1">
    <source>
        <dbReference type="EMBL" id="NSX53613.1"/>
    </source>
</evidence>
<evidence type="ECO:0000313" key="2">
    <source>
        <dbReference type="Proteomes" id="UP000777935"/>
    </source>
</evidence>
<keyword evidence="2" id="KW-1185">Reference proteome</keyword>
<proteinExistence type="predicted"/>
<dbReference type="EMBL" id="JABUFE010000001">
    <property type="protein sequence ID" value="NSX53613.1"/>
    <property type="molecule type" value="Genomic_DNA"/>
</dbReference>
<protein>
    <submittedName>
        <fullName evidence="1">Flavodoxin family protein</fullName>
    </submittedName>
</protein>
<reference evidence="1 2" key="1">
    <citation type="submission" date="2020-06" db="EMBL/GenBank/DDBJ databases">
        <title>Sulfitobacter algicola sp. nov., isolated from green algae.</title>
        <authorList>
            <person name="Wang C."/>
        </authorList>
    </citation>
    <scope>NUCLEOTIDE SEQUENCE [LARGE SCALE GENOMIC DNA]</scope>
    <source>
        <strain evidence="1 2">1151</strain>
    </source>
</reference>
<dbReference type="InterPro" id="IPR029039">
    <property type="entry name" value="Flavoprotein-like_sf"/>
</dbReference>
<comment type="caution">
    <text evidence="1">The sequence shown here is derived from an EMBL/GenBank/DDBJ whole genome shotgun (WGS) entry which is preliminary data.</text>
</comment>
<organism evidence="1 2">
    <name type="scientific">Parasulfitobacter algicola</name>
    <dbReference type="NCBI Taxonomy" id="2614809"/>
    <lineage>
        <taxon>Bacteria</taxon>
        <taxon>Pseudomonadati</taxon>
        <taxon>Pseudomonadota</taxon>
        <taxon>Alphaproteobacteria</taxon>
        <taxon>Rhodobacterales</taxon>
        <taxon>Roseobacteraceae</taxon>
        <taxon>Parasulfitobacter</taxon>
    </lineage>
</organism>
<dbReference type="Proteomes" id="UP000777935">
    <property type="component" value="Unassembled WGS sequence"/>
</dbReference>
<accession>A0ABX2IL68</accession>
<dbReference type="SUPFAM" id="SSF52218">
    <property type="entry name" value="Flavoproteins"/>
    <property type="match status" value="1"/>
</dbReference>
<dbReference type="Gene3D" id="3.40.50.360">
    <property type="match status" value="1"/>
</dbReference>
<sequence>MGGKNLTNVEVIYVPGHGTAQHAQAVCDGAAQAANANVLRIPENGEITDDIWNALDAADAILFGSPADQDDAPWQIRKLAAESAKRWSQDWQDKIAGGFAVRDRTKGDAMQYFNQMAVQHDMTWVSLGEPDRNTLLTARLYGKRVAELAEMMN</sequence>
<gene>
    <name evidence="1" type="ORF">HRQ87_02260</name>
</gene>
<name>A0ABX2IL68_9RHOB</name>